<keyword evidence="3" id="KW-1185">Reference proteome</keyword>
<dbReference type="Proteomes" id="UP000834106">
    <property type="component" value="Chromosome 18"/>
</dbReference>
<sequence>MAENGRKILLAVDEGDESMYALTWCLKNVISENSKDTLILCYAKPPRAVHTAMEGTVWAFSPDVMESLERYSNDVAQCVIEKAKRACKHLNDVKVETVVEHGDPRDMICEVAEKLKVDLLVMGSHGYGLIKRAFLGSVSNHCAQNAKCPVLIVKKPKPKGGNGKH</sequence>
<protein>
    <recommendedName>
        <fullName evidence="1">UspA domain-containing protein</fullName>
    </recommendedName>
</protein>
<dbReference type="InterPro" id="IPR006015">
    <property type="entry name" value="Universal_stress_UspA"/>
</dbReference>
<dbReference type="InterPro" id="IPR006016">
    <property type="entry name" value="UspA"/>
</dbReference>
<gene>
    <name evidence="2" type="ORF">FPE_LOCUS29143</name>
</gene>
<reference evidence="2" key="1">
    <citation type="submission" date="2023-05" db="EMBL/GenBank/DDBJ databases">
        <authorList>
            <person name="Huff M."/>
        </authorList>
    </citation>
    <scope>NUCLEOTIDE SEQUENCE</scope>
</reference>
<dbReference type="Gene3D" id="3.40.50.620">
    <property type="entry name" value="HUPs"/>
    <property type="match status" value="1"/>
</dbReference>
<dbReference type="PANTHER" id="PTHR31964:SF125">
    <property type="entry name" value="OS05G0357525 PROTEIN"/>
    <property type="match status" value="1"/>
</dbReference>
<accession>A0AAD2A5T4</accession>
<feature type="domain" description="UspA" evidence="1">
    <location>
        <begin position="6"/>
        <end position="154"/>
    </location>
</feature>
<dbReference type="CDD" id="cd23659">
    <property type="entry name" value="USP_At3g01520-like"/>
    <property type="match status" value="1"/>
</dbReference>
<evidence type="ECO:0000259" key="1">
    <source>
        <dbReference type="Pfam" id="PF00582"/>
    </source>
</evidence>
<proteinExistence type="predicted"/>
<dbReference type="EMBL" id="OU503053">
    <property type="protein sequence ID" value="CAI9781713.1"/>
    <property type="molecule type" value="Genomic_DNA"/>
</dbReference>
<evidence type="ECO:0000313" key="3">
    <source>
        <dbReference type="Proteomes" id="UP000834106"/>
    </source>
</evidence>
<dbReference type="AlphaFoldDB" id="A0AAD2A5T4"/>
<dbReference type="SUPFAM" id="SSF52402">
    <property type="entry name" value="Adenine nucleotide alpha hydrolases-like"/>
    <property type="match status" value="1"/>
</dbReference>
<name>A0AAD2A5T4_9LAMI</name>
<dbReference type="Pfam" id="PF00582">
    <property type="entry name" value="Usp"/>
    <property type="match status" value="1"/>
</dbReference>
<evidence type="ECO:0000313" key="2">
    <source>
        <dbReference type="EMBL" id="CAI9781713.1"/>
    </source>
</evidence>
<organism evidence="2 3">
    <name type="scientific">Fraxinus pennsylvanica</name>
    <dbReference type="NCBI Taxonomy" id="56036"/>
    <lineage>
        <taxon>Eukaryota</taxon>
        <taxon>Viridiplantae</taxon>
        <taxon>Streptophyta</taxon>
        <taxon>Embryophyta</taxon>
        <taxon>Tracheophyta</taxon>
        <taxon>Spermatophyta</taxon>
        <taxon>Magnoliopsida</taxon>
        <taxon>eudicotyledons</taxon>
        <taxon>Gunneridae</taxon>
        <taxon>Pentapetalae</taxon>
        <taxon>asterids</taxon>
        <taxon>lamiids</taxon>
        <taxon>Lamiales</taxon>
        <taxon>Oleaceae</taxon>
        <taxon>Oleeae</taxon>
        <taxon>Fraxinus</taxon>
    </lineage>
</organism>
<dbReference type="PRINTS" id="PR01438">
    <property type="entry name" value="UNVRSLSTRESS"/>
</dbReference>
<dbReference type="InterPro" id="IPR014729">
    <property type="entry name" value="Rossmann-like_a/b/a_fold"/>
</dbReference>
<dbReference type="PANTHER" id="PTHR31964">
    <property type="entry name" value="ADENINE NUCLEOTIDE ALPHA HYDROLASES-LIKE SUPERFAMILY PROTEIN"/>
    <property type="match status" value="1"/>
</dbReference>